<evidence type="ECO:0000256" key="6">
    <source>
        <dbReference type="ARBA" id="ARBA00023316"/>
    </source>
</evidence>
<dbReference type="InterPro" id="IPR003447">
    <property type="entry name" value="FEMABX"/>
</dbReference>
<dbReference type="Proteomes" id="UP000177169">
    <property type="component" value="Unassembled WGS sequence"/>
</dbReference>
<keyword evidence="3" id="KW-0133">Cell shape</keyword>
<dbReference type="EMBL" id="MGGR01000013">
    <property type="protein sequence ID" value="OGM33775.1"/>
    <property type="molecule type" value="Genomic_DNA"/>
</dbReference>
<evidence type="ECO:0000256" key="2">
    <source>
        <dbReference type="ARBA" id="ARBA00022679"/>
    </source>
</evidence>
<dbReference type="PANTHER" id="PTHR36174:SF1">
    <property type="entry name" value="LIPID II:GLYCINE GLYCYLTRANSFERASE"/>
    <property type="match status" value="1"/>
</dbReference>
<comment type="caution">
    <text evidence="7">The sequence shown here is derived from an EMBL/GenBank/DDBJ whole genome shotgun (WGS) entry which is preliminary data.</text>
</comment>
<proteinExistence type="inferred from homology"/>
<evidence type="ECO:0008006" key="9">
    <source>
        <dbReference type="Google" id="ProtNLM"/>
    </source>
</evidence>
<dbReference type="InterPro" id="IPR050644">
    <property type="entry name" value="PG_Glycine_Bridge_Synth"/>
</dbReference>
<accession>A0A1F7Z4W0</accession>
<dbReference type="InterPro" id="IPR016181">
    <property type="entry name" value="Acyl_CoA_acyltransferase"/>
</dbReference>
<organism evidence="7 8">
    <name type="scientific">Candidatus Woesebacteria bacterium RIFCSPHIGHO2_02_FULL_39_13</name>
    <dbReference type="NCBI Taxonomy" id="1802505"/>
    <lineage>
        <taxon>Bacteria</taxon>
        <taxon>Candidatus Woeseibacteriota</taxon>
    </lineage>
</organism>
<evidence type="ECO:0000313" key="8">
    <source>
        <dbReference type="Proteomes" id="UP000177169"/>
    </source>
</evidence>
<evidence type="ECO:0000256" key="3">
    <source>
        <dbReference type="ARBA" id="ARBA00022960"/>
    </source>
</evidence>
<dbReference type="GO" id="GO:0071555">
    <property type="term" value="P:cell wall organization"/>
    <property type="evidence" value="ECO:0007669"/>
    <property type="project" value="UniProtKB-KW"/>
</dbReference>
<evidence type="ECO:0000313" key="7">
    <source>
        <dbReference type="EMBL" id="OGM33775.1"/>
    </source>
</evidence>
<keyword evidence="6" id="KW-0961">Cell wall biogenesis/degradation</keyword>
<keyword evidence="4" id="KW-0573">Peptidoglycan synthesis</keyword>
<sequence>MELLGWDVDMLSGIYVYSKKIPLLGYFVKIQRPSKSVPLSEIEKLRKIKRTYSITVEPSSDKQLRYYQDYGFHISKSLSLPSKTIQFDLRGDLENVLKKMNPKTRYNIGLSERKGVKVKHSEDIDSFVNFWHESAKRRGFYLPLGKEIKSLCKAFGTKAHLVFAYFKSKLVAAVLLVTTKDTTHYMYAASSQVGNKYFAPTLLVWESLKLAKSLGSKTFDFEGIYDERYPLDAWKGFTRFKKGFGGKMIVYPGVLKKNYLISKILP</sequence>
<gene>
    <name evidence="7" type="ORF">A3D01_02280</name>
</gene>
<keyword evidence="5" id="KW-0012">Acyltransferase</keyword>
<dbReference type="GO" id="GO:0008360">
    <property type="term" value="P:regulation of cell shape"/>
    <property type="evidence" value="ECO:0007669"/>
    <property type="project" value="UniProtKB-KW"/>
</dbReference>
<dbReference type="SUPFAM" id="SSF55729">
    <property type="entry name" value="Acyl-CoA N-acyltransferases (Nat)"/>
    <property type="match status" value="1"/>
</dbReference>
<dbReference type="Pfam" id="PF02388">
    <property type="entry name" value="FemAB"/>
    <property type="match status" value="2"/>
</dbReference>
<evidence type="ECO:0000256" key="5">
    <source>
        <dbReference type="ARBA" id="ARBA00023315"/>
    </source>
</evidence>
<dbReference type="GO" id="GO:0009252">
    <property type="term" value="P:peptidoglycan biosynthetic process"/>
    <property type="evidence" value="ECO:0007669"/>
    <property type="project" value="UniProtKB-KW"/>
</dbReference>
<comment type="similarity">
    <text evidence="1">Belongs to the FemABX family.</text>
</comment>
<dbReference type="STRING" id="1802505.A3D01_02280"/>
<evidence type="ECO:0000256" key="4">
    <source>
        <dbReference type="ARBA" id="ARBA00022984"/>
    </source>
</evidence>
<dbReference type="AlphaFoldDB" id="A0A1F7Z4W0"/>
<evidence type="ECO:0000256" key="1">
    <source>
        <dbReference type="ARBA" id="ARBA00009943"/>
    </source>
</evidence>
<protein>
    <recommendedName>
        <fullName evidence="9">BioF2-like acetyltransferase domain-containing protein</fullName>
    </recommendedName>
</protein>
<dbReference type="GO" id="GO:0016755">
    <property type="term" value="F:aminoacyltransferase activity"/>
    <property type="evidence" value="ECO:0007669"/>
    <property type="project" value="InterPro"/>
</dbReference>
<dbReference type="PROSITE" id="PS51191">
    <property type="entry name" value="FEMABX"/>
    <property type="match status" value="1"/>
</dbReference>
<dbReference type="Gene3D" id="3.40.630.30">
    <property type="match status" value="1"/>
</dbReference>
<dbReference type="PANTHER" id="PTHR36174">
    <property type="entry name" value="LIPID II:GLYCINE GLYCYLTRANSFERASE"/>
    <property type="match status" value="1"/>
</dbReference>
<name>A0A1F7Z4W0_9BACT</name>
<reference evidence="7 8" key="1">
    <citation type="journal article" date="2016" name="Nat. Commun.">
        <title>Thousands of microbial genomes shed light on interconnected biogeochemical processes in an aquifer system.</title>
        <authorList>
            <person name="Anantharaman K."/>
            <person name="Brown C.T."/>
            <person name="Hug L.A."/>
            <person name="Sharon I."/>
            <person name="Castelle C.J."/>
            <person name="Probst A.J."/>
            <person name="Thomas B.C."/>
            <person name="Singh A."/>
            <person name="Wilkins M.J."/>
            <person name="Karaoz U."/>
            <person name="Brodie E.L."/>
            <person name="Williams K.H."/>
            <person name="Hubbard S.S."/>
            <person name="Banfield J.F."/>
        </authorList>
    </citation>
    <scope>NUCLEOTIDE SEQUENCE [LARGE SCALE GENOMIC DNA]</scope>
</reference>
<keyword evidence="2" id="KW-0808">Transferase</keyword>